<keyword evidence="6" id="KW-0862">Zinc</keyword>
<evidence type="ECO:0000313" key="20">
    <source>
        <dbReference type="Proteomes" id="UP000248079"/>
    </source>
</evidence>
<evidence type="ECO:0000313" key="19">
    <source>
        <dbReference type="EMBL" id="PXX99111.1"/>
    </source>
</evidence>
<keyword evidence="5" id="KW-0378">Hydrolase</keyword>
<keyword evidence="8" id="KW-0170">Cobalt</keyword>
<dbReference type="RefSeq" id="WP_110361506.1">
    <property type="nucleotide sequence ID" value="NZ_QFLI01000006.1"/>
</dbReference>
<dbReference type="EC" id="3.4.13.18" evidence="10"/>
<comment type="cofactor">
    <cofactor evidence="2">
        <name>Zn(2+)</name>
        <dbReference type="ChEBI" id="CHEBI:29105"/>
    </cofactor>
</comment>
<name>A0A2V3ZW25_9BACT</name>
<reference evidence="19 20" key="1">
    <citation type="submission" date="2018-05" db="EMBL/GenBank/DDBJ databases">
        <title>Marinifilum breve JC075T sp. nov., a marine bacterium isolated from Yongle Blue Hole in the South China Sea.</title>
        <authorList>
            <person name="Fu T."/>
        </authorList>
    </citation>
    <scope>NUCLEOTIDE SEQUENCE [LARGE SCALE GENOMIC DNA]</scope>
    <source>
        <strain evidence="19 20">JC075</strain>
    </source>
</reference>
<sequence length="491" mass="53821">MSKEILSLEPKAIWENFYSLTQIPRPSKHEDAIQDFMMKFGQDLGLETIKDAVGNIIIKKPATPGYEDRQGVVLQGHLDMVPQKNADTVHDFEKDPITAIIDGEWVTADGTTLGADNGMGVAAAMAVLQATDIEHGPVEALFTADEETGMTGAFGLQNDVLDGDILLNMDSEDEGELYVGCAGGIDANVSMKYKEEKLEKGHVAYKLYMKGLKGGHSGMEIILGRGNSNKLLFRFMKYATKNFKLKLASVDGGSLRNAIPRESFAVVAVPEKHNEKFLAAISEFEATYKAELSAVEPDLAFFAEATDVPKKVFKKKSQKNLINAIYACPNGVIRMSDDMPGLVETSLNLARVYSENGVITIQALIRSSVNSAKEDLAQMVASTFEMVGGKVKLEGEYPGWKPNMDSPILKTMQTVYNDKYGKIPEIKAIHAGLECGLLGAVYPKWDMISFGPTIRFPHSPDEKVKIDTVAKFYDFLIETLKSVPVKEAVEA</sequence>
<comment type="catalytic activity">
    <reaction evidence="9">
        <text>Hydrolysis of dipeptides, preferentially hydrophobic dipeptides including prolyl amino acids.</text>
        <dbReference type="EC" id="3.4.13.18"/>
    </reaction>
</comment>
<evidence type="ECO:0000256" key="10">
    <source>
        <dbReference type="ARBA" id="ARBA00038976"/>
    </source>
</evidence>
<dbReference type="GO" id="GO:0006508">
    <property type="term" value="P:proteolysis"/>
    <property type="evidence" value="ECO:0007669"/>
    <property type="project" value="UniProtKB-KW"/>
</dbReference>
<dbReference type="EMBL" id="QFLI01000006">
    <property type="protein sequence ID" value="PXX99111.1"/>
    <property type="molecule type" value="Genomic_DNA"/>
</dbReference>
<dbReference type="AlphaFoldDB" id="A0A2V3ZW25"/>
<dbReference type="InterPro" id="IPR002933">
    <property type="entry name" value="Peptidase_M20"/>
</dbReference>
<evidence type="ECO:0000256" key="16">
    <source>
        <dbReference type="ARBA" id="ARBA00077688"/>
    </source>
</evidence>
<evidence type="ECO:0000256" key="13">
    <source>
        <dbReference type="ARBA" id="ARBA00071271"/>
    </source>
</evidence>
<dbReference type="PANTHER" id="PTHR43501:SF1">
    <property type="entry name" value="CYTOSOL NON-SPECIFIC DIPEPTIDASE"/>
    <property type="match status" value="1"/>
</dbReference>
<dbReference type="FunFam" id="3.40.630.10:FF:000018">
    <property type="entry name" value="Aminoacyl-histidine dipeptidase PepD"/>
    <property type="match status" value="1"/>
</dbReference>
<dbReference type="GO" id="GO:0070573">
    <property type="term" value="F:metallodipeptidase activity"/>
    <property type="evidence" value="ECO:0007669"/>
    <property type="project" value="TreeGrafter"/>
</dbReference>
<evidence type="ECO:0000256" key="3">
    <source>
        <dbReference type="ARBA" id="ARBA00022670"/>
    </source>
</evidence>
<evidence type="ECO:0000256" key="1">
    <source>
        <dbReference type="ARBA" id="ARBA00001941"/>
    </source>
</evidence>
<keyword evidence="3" id="KW-0645">Protease</keyword>
<keyword evidence="7" id="KW-0482">Metalloprotease</keyword>
<evidence type="ECO:0000256" key="2">
    <source>
        <dbReference type="ARBA" id="ARBA00001947"/>
    </source>
</evidence>
<dbReference type="Pfam" id="PF07687">
    <property type="entry name" value="M20_dimer"/>
    <property type="match status" value="1"/>
</dbReference>
<dbReference type="InterPro" id="IPR001160">
    <property type="entry name" value="Peptidase_M20C"/>
</dbReference>
<dbReference type="GO" id="GO:0005829">
    <property type="term" value="C:cytosol"/>
    <property type="evidence" value="ECO:0007669"/>
    <property type="project" value="TreeGrafter"/>
</dbReference>
<comment type="caution">
    <text evidence="19">The sequence shown here is derived from an EMBL/GenBank/DDBJ whole genome shotgun (WGS) entry which is preliminary data.</text>
</comment>
<comment type="similarity">
    <text evidence="12">Belongs to the peptidase M20C family.</text>
</comment>
<accession>A0A2V3ZW25</accession>
<dbReference type="GO" id="GO:0046872">
    <property type="term" value="F:metal ion binding"/>
    <property type="evidence" value="ECO:0007669"/>
    <property type="project" value="UniProtKB-KW"/>
</dbReference>
<evidence type="ECO:0000256" key="17">
    <source>
        <dbReference type="ARBA" id="ARBA00078074"/>
    </source>
</evidence>
<dbReference type="PIRSF" id="PIRSF016599">
    <property type="entry name" value="Xaa-His_dipept"/>
    <property type="match status" value="1"/>
</dbReference>
<comment type="cofactor">
    <cofactor evidence="1">
        <name>Co(2+)</name>
        <dbReference type="ChEBI" id="CHEBI:48828"/>
    </cofactor>
</comment>
<proteinExistence type="inferred from homology"/>
<dbReference type="PANTHER" id="PTHR43501">
    <property type="entry name" value="CYTOSOL NON-SPECIFIC DIPEPTIDASE"/>
    <property type="match status" value="1"/>
</dbReference>
<keyword evidence="20" id="KW-1185">Reference proteome</keyword>
<dbReference type="FunFam" id="3.40.630.10:FF:000015">
    <property type="entry name" value="Aminoacyl-histidine dipeptidase PepD"/>
    <property type="match status" value="1"/>
</dbReference>
<evidence type="ECO:0000256" key="9">
    <source>
        <dbReference type="ARBA" id="ARBA00036421"/>
    </source>
</evidence>
<evidence type="ECO:0000256" key="7">
    <source>
        <dbReference type="ARBA" id="ARBA00023049"/>
    </source>
</evidence>
<dbReference type="NCBIfam" id="TIGR01893">
    <property type="entry name" value="aa-his-dipept"/>
    <property type="match status" value="1"/>
</dbReference>
<dbReference type="InterPro" id="IPR011650">
    <property type="entry name" value="Peptidase_M20_dimer"/>
</dbReference>
<evidence type="ECO:0000256" key="8">
    <source>
        <dbReference type="ARBA" id="ARBA00023285"/>
    </source>
</evidence>
<evidence type="ECO:0000256" key="6">
    <source>
        <dbReference type="ARBA" id="ARBA00022833"/>
    </source>
</evidence>
<keyword evidence="4" id="KW-0479">Metal-binding</keyword>
<evidence type="ECO:0000256" key="4">
    <source>
        <dbReference type="ARBA" id="ARBA00022723"/>
    </source>
</evidence>
<evidence type="ECO:0000256" key="5">
    <source>
        <dbReference type="ARBA" id="ARBA00022801"/>
    </source>
</evidence>
<evidence type="ECO:0000256" key="15">
    <source>
        <dbReference type="ARBA" id="ARBA00076004"/>
    </source>
</evidence>
<dbReference type="OrthoDB" id="9773892at2"/>
<dbReference type="Gene3D" id="3.40.630.10">
    <property type="entry name" value="Zn peptidases"/>
    <property type="match status" value="2"/>
</dbReference>
<evidence type="ECO:0000256" key="14">
    <source>
        <dbReference type="ARBA" id="ARBA00075285"/>
    </source>
</evidence>
<evidence type="ECO:0000259" key="18">
    <source>
        <dbReference type="Pfam" id="PF07687"/>
    </source>
</evidence>
<dbReference type="PRINTS" id="PR00934">
    <property type="entry name" value="XHISDIPTASE"/>
</dbReference>
<dbReference type="Proteomes" id="UP000248079">
    <property type="component" value="Unassembled WGS sequence"/>
</dbReference>
<evidence type="ECO:0000256" key="12">
    <source>
        <dbReference type="ARBA" id="ARBA00061423"/>
    </source>
</evidence>
<dbReference type="CDD" id="cd03890">
    <property type="entry name" value="M20_pepD"/>
    <property type="match status" value="1"/>
</dbReference>
<organism evidence="19 20">
    <name type="scientific">Marinifilum breve</name>
    <dbReference type="NCBI Taxonomy" id="2184082"/>
    <lineage>
        <taxon>Bacteria</taxon>
        <taxon>Pseudomonadati</taxon>
        <taxon>Bacteroidota</taxon>
        <taxon>Bacteroidia</taxon>
        <taxon>Marinilabiliales</taxon>
        <taxon>Marinifilaceae</taxon>
    </lineage>
</organism>
<evidence type="ECO:0000256" key="11">
    <source>
        <dbReference type="ARBA" id="ARBA00044252"/>
    </source>
</evidence>
<feature type="domain" description="Peptidase M20 dimerisation" evidence="18">
    <location>
        <begin position="210"/>
        <end position="292"/>
    </location>
</feature>
<dbReference type="Pfam" id="PF01546">
    <property type="entry name" value="Peptidase_M20"/>
    <property type="match status" value="1"/>
</dbReference>
<dbReference type="SUPFAM" id="SSF53187">
    <property type="entry name" value="Zn-dependent exopeptidases"/>
    <property type="match status" value="1"/>
</dbReference>
<gene>
    <name evidence="19" type="ORF">DF185_14635</name>
</gene>
<protein>
    <recommendedName>
        <fullName evidence="13">Cytosol non-specific dipeptidase</fullName>
        <ecNumber evidence="10">3.4.13.18</ecNumber>
    </recommendedName>
    <alternativeName>
        <fullName evidence="16">Aminoacyl-histidine dipeptidase</fullName>
    </alternativeName>
    <alternativeName>
        <fullName evidence="15">Beta-alanyl-histidine dipeptidase</fullName>
    </alternativeName>
    <alternativeName>
        <fullName evidence="14">Carnosinase</fullName>
    </alternativeName>
    <alternativeName>
        <fullName evidence="11">Peptidase D</fullName>
    </alternativeName>
    <alternativeName>
        <fullName evidence="17">Xaa-His dipeptidase</fullName>
    </alternativeName>
</protein>